<dbReference type="EMBL" id="JAUYVH010000007">
    <property type="protein sequence ID" value="MDQ9171157.1"/>
    <property type="molecule type" value="Genomic_DNA"/>
</dbReference>
<gene>
    <name evidence="12" type="ORF">Q8A64_12155</name>
</gene>
<evidence type="ECO:0000256" key="6">
    <source>
        <dbReference type="ARBA" id="ARBA00022722"/>
    </source>
</evidence>
<name>A0ABU1BQF5_9BURK</name>
<evidence type="ECO:0000313" key="12">
    <source>
        <dbReference type="EMBL" id="MDQ9171157.1"/>
    </source>
</evidence>
<dbReference type="InterPro" id="IPR011856">
    <property type="entry name" value="tRNA_endonuc-like_dom_sf"/>
</dbReference>
<evidence type="ECO:0000259" key="11">
    <source>
        <dbReference type="SMART" id="SM00990"/>
    </source>
</evidence>
<proteinExistence type="inferred from homology"/>
<dbReference type="InterPro" id="IPR033315">
    <property type="entry name" value="Fan1-like"/>
</dbReference>
<evidence type="ECO:0000256" key="3">
    <source>
        <dbReference type="ARBA" id="ARBA00001946"/>
    </source>
</evidence>
<keyword evidence="7" id="KW-0479">Metal-binding</keyword>
<evidence type="ECO:0000256" key="7">
    <source>
        <dbReference type="ARBA" id="ARBA00022723"/>
    </source>
</evidence>
<organism evidence="12 13">
    <name type="scientific">Keguizhuia sedimenti</name>
    <dbReference type="NCBI Taxonomy" id="3064264"/>
    <lineage>
        <taxon>Bacteria</taxon>
        <taxon>Pseudomonadati</taxon>
        <taxon>Pseudomonadota</taxon>
        <taxon>Betaproteobacteria</taxon>
        <taxon>Burkholderiales</taxon>
        <taxon>Oxalobacteraceae</taxon>
        <taxon>Keguizhuia</taxon>
    </lineage>
</organism>
<dbReference type="Pfam" id="PF18081">
    <property type="entry name" value="FANC_SAP"/>
    <property type="match status" value="1"/>
</dbReference>
<dbReference type="PANTHER" id="PTHR15749:SF4">
    <property type="entry name" value="FANCONI-ASSOCIATED NUCLEASE 1"/>
    <property type="match status" value="1"/>
</dbReference>
<protein>
    <recommendedName>
        <fullName evidence="5">phosphodiesterase I</fullName>
        <ecNumber evidence="5">3.1.4.1</ecNumber>
    </recommendedName>
</protein>
<feature type="domain" description="VRR-NUC" evidence="11">
    <location>
        <begin position="451"/>
        <end position="565"/>
    </location>
</feature>
<evidence type="ECO:0000256" key="5">
    <source>
        <dbReference type="ARBA" id="ARBA00012029"/>
    </source>
</evidence>
<accession>A0ABU1BQF5</accession>
<keyword evidence="6" id="KW-0540">Nuclease</keyword>
<dbReference type="InterPro" id="IPR014883">
    <property type="entry name" value="VRR_NUC"/>
</dbReference>
<dbReference type="EC" id="3.1.4.1" evidence="5"/>
<evidence type="ECO:0000256" key="10">
    <source>
        <dbReference type="ARBA" id="ARBA00023211"/>
    </source>
</evidence>
<sequence length="570" mass="66313">MPQRCFSGTHTAPAASLFTSMKTLPNPLYYLENFHLVLDWIRSRYSDLLIEDELAWIDRFSAMPQNARALLVRFVMRKGNLFRSGKLVYDEIGCPHEAACALVAAGWVDADPLLDPDLLYGLLKKAELLELLKPYRPSASAKKTDLLDLLHEAFPEPVSFGRLHPESTERIYRLSDKVEKLCRRLRLMFFGNPYQDWTEFVLADLGIYLYEKVRIDDESRGFRRREDVDAYLHLHALRERFDAGEEAEIILRELGEPAIDNEWIAGRRAKFLYQIAQFHEQRGELSLAMDLYRQCRYPGARLRCVRIHEKTGDHHAAYALAQSAEEAPENEAERQQLERILPRLRRKLGLPKNPIVSAKIFEEWTLILPRPEQDYSVEMEVCRLLSTDNPPVYYVENAMINSLFGLLCWDAIFHPMPGAFFHPFHTGPADLHAPDFYTRRKELFDACFSQLDSDAYKTAIRKRFTEKSGRQSPFVFWGALDEEMLELALDCIPADHLRHWFNRVLQDIKSNRNGFPDLIQFWPQEGRYRMIEVKAPGDRLQDNQLRMLDFAIRHGMPVSVCYVVWSEPAT</sequence>
<evidence type="ECO:0000256" key="2">
    <source>
        <dbReference type="ARBA" id="ARBA00001936"/>
    </source>
</evidence>
<dbReference type="InterPro" id="IPR049125">
    <property type="entry name" value="FAN1-like_WH"/>
</dbReference>
<evidence type="ECO:0000256" key="9">
    <source>
        <dbReference type="ARBA" id="ARBA00022842"/>
    </source>
</evidence>
<keyword evidence="9" id="KW-0460">Magnesium</keyword>
<comment type="cofactor">
    <cofactor evidence="2">
        <name>Mn(2+)</name>
        <dbReference type="ChEBI" id="CHEBI:29035"/>
    </cofactor>
</comment>
<evidence type="ECO:0000313" key="13">
    <source>
        <dbReference type="Proteomes" id="UP001225596"/>
    </source>
</evidence>
<evidence type="ECO:0000256" key="8">
    <source>
        <dbReference type="ARBA" id="ARBA00022801"/>
    </source>
</evidence>
<dbReference type="PANTHER" id="PTHR15749">
    <property type="entry name" value="FANCONI-ASSOCIATED NUCLEASE 1"/>
    <property type="match status" value="1"/>
</dbReference>
<dbReference type="SMART" id="SM00990">
    <property type="entry name" value="VRR_NUC"/>
    <property type="match status" value="1"/>
</dbReference>
<dbReference type="RefSeq" id="WP_338437092.1">
    <property type="nucleotide sequence ID" value="NZ_JAUYVH010000007.1"/>
</dbReference>
<comment type="catalytic activity">
    <reaction evidence="1">
        <text>Hydrolytically removes 5'-nucleotides successively from the 3'-hydroxy termini of 3'-hydroxy-terminated oligonucleotides.</text>
        <dbReference type="EC" id="3.1.4.1"/>
    </reaction>
</comment>
<comment type="caution">
    <text evidence="12">The sequence shown here is derived from an EMBL/GenBank/DDBJ whole genome shotgun (WGS) entry which is preliminary data.</text>
</comment>
<keyword evidence="10" id="KW-0464">Manganese</keyword>
<dbReference type="Pfam" id="PF21315">
    <property type="entry name" value="FAN1_HTH"/>
    <property type="match status" value="1"/>
</dbReference>
<keyword evidence="13" id="KW-1185">Reference proteome</keyword>
<evidence type="ECO:0000256" key="4">
    <source>
        <dbReference type="ARBA" id="ARBA00005533"/>
    </source>
</evidence>
<dbReference type="Pfam" id="PF08774">
    <property type="entry name" value="VRR_NUC"/>
    <property type="match status" value="1"/>
</dbReference>
<evidence type="ECO:0000256" key="1">
    <source>
        <dbReference type="ARBA" id="ARBA00000983"/>
    </source>
</evidence>
<dbReference type="Proteomes" id="UP001225596">
    <property type="component" value="Unassembled WGS sequence"/>
</dbReference>
<dbReference type="InterPro" id="IPR040603">
    <property type="entry name" value="FAN1_SAP_bact"/>
</dbReference>
<keyword evidence="8" id="KW-0378">Hydrolase</keyword>
<reference evidence="12 13" key="1">
    <citation type="submission" date="2023-08" db="EMBL/GenBank/DDBJ databases">
        <title>Oxalobacteraceae gen .nov., isolated from river sludge outside the plant.</title>
        <authorList>
            <person name="Zhao S.Y."/>
        </authorList>
    </citation>
    <scope>NUCLEOTIDE SEQUENCE [LARGE SCALE GENOMIC DNA]</scope>
    <source>
        <strain evidence="12 13">R-40</strain>
    </source>
</reference>
<dbReference type="Gene3D" id="3.40.1350.10">
    <property type="match status" value="1"/>
</dbReference>
<comment type="cofactor">
    <cofactor evidence="3">
        <name>Mg(2+)</name>
        <dbReference type="ChEBI" id="CHEBI:18420"/>
    </cofactor>
</comment>
<comment type="similarity">
    <text evidence="4">Belongs to the FAN1 family.</text>
</comment>